<protein>
    <recommendedName>
        <fullName evidence="4">Secreted protein</fullName>
    </recommendedName>
</protein>
<sequence length="216" mass="24693">MKLLLSLAVVVQLLVKYAAAVADATNTLASADYKKAFYIWNTYVPRHHKHSSIHQFAFFHDYEAGPNGTITCDQLTSVFEIYRACGDASSYWCVVCEGDDDACDYDYKNPDKITRLEFHTSWAHNTYYKYPEQQIRDGNKVVGSCVPWSPEHGVPEMDCKFPDSSDSLRERNRKGAPALYCKWDIWQGTWRAWGRRALFRREDEVLAQVAGNGVTS</sequence>
<evidence type="ECO:0000313" key="3">
    <source>
        <dbReference type="Proteomes" id="UP001321760"/>
    </source>
</evidence>
<evidence type="ECO:0008006" key="4">
    <source>
        <dbReference type="Google" id="ProtNLM"/>
    </source>
</evidence>
<proteinExistence type="predicted"/>
<keyword evidence="3" id="KW-1185">Reference proteome</keyword>
<comment type="caution">
    <text evidence="2">The sequence shown here is derived from an EMBL/GenBank/DDBJ whole genome shotgun (WGS) entry which is preliminary data.</text>
</comment>
<dbReference type="Proteomes" id="UP001321760">
    <property type="component" value="Unassembled WGS sequence"/>
</dbReference>
<reference evidence="2" key="1">
    <citation type="journal article" date="2023" name="Mol. Phylogenet. Evol.">
        <title>Genome-scale phylogeny and comparative genomics of the fungal order Sordariales.</title>
        <authorList>
            <person name="Hensen N."/>
            <person name="Bonometti L."/>
            <person name="Westerberg I."/>
            <person name="Brannstrom I.O."/>
            <person name="Guillou S."/>
            <person name="Cros-Aarteil S."/>
            <person name="Calhoun S."/>
            <person name="Haridas S."/>
            <person name="Kuo A."/>
            <person name="Mondo S."/>
            <person name="Pangilinan J."/>
            <person name="Riley R."/>
            <person name="LaButti K."/>
            <person name="Andreopoulos B."/>
            <person name="Lipzen A."/>
            <person name="Chen C."/>
            <person name="Yan M."/>
            <person name="Daum C."/>
            <person name="Ng V."/>
            <person name="Clum A."/>
            <person name="Steindorff A."/>
            <person name="Ohm R.A."/>
            <person name="Martin F."/>
            <person name="Silar P."/>
            <person name="Natvig D.O."/>
            <person name="Lalanne C."/>
            <person name="Gautier V."/>
            <person name="Ament-Velasquez S.L."/>
            <person name="Kruys A."/>
            <person name="Hutchinson M.I."/>
            <person name="Powell A.J."/>
            <person name="Barry K."/>
            <person name="Miller A.N."/>
            <person name="Grigoriev I.V."/>
            <person name="Debuchy R."/>
            <person name="Gladieux P."/>
            <person name="Hiltunen Thoren M."/>
            <person name="Johannesson H."/>
        </authorList>
    </citation>
    <scope>NUCLEOTIDE SEQUENCE</scope>
    <source>
        <strain evidence="2">PSN243</strain>
    </source>
</reference>
<reference evidence="2" key="2">
    <citation type="submission" date="2023-05" db="EMBL/GenBank/DDBJ databases">
        <authorList>
            <consortium name="Lawrence Berkeley National Laboratory"/>
            <person name="Steindorff A."/>
            <person name="Hensen N."/>
            <person name="Bonometti L."/>
            <person name="Westerberg I."/>
            <person name="Brannstrom I.O."/>
            <person name="Guillou S."/>
            <person name="Cros-Aarteil S."/>
            <person name="Calhoun S."/>
            <person name="Haridas S."/>
            <person name="Kuo A."/>
            <person name="Mondo S."/>
            <person name="Pangilinan J."/>
            <person name="Riley R."/>
            <person name="Labutti K."/>
            <person name="Andreopoulos B."/>
            <person name="Lipzen A."/>
            <person name="Chen C."/>
            <person name="Yanf M."/>
            <person name="Daum C."/>
            <person name="Ng V."/>
            <person name="Clum A."/>
            <person name="Ohm R."/>
            <person name="Martin F."/>
            <person name="Silar P."/>
            <person name="Natvig D."/>
            <person name="Lalanne C."/>
            <person name="Gautier V."/>
            <person name="Ament-Velasquez S.L."/>
            <person name="Kruys A."/>
            <person name="Hutchinson M.I."/>
            <person name="Powell A.J."/>
            <person name="Barry K."/>
            <person name="Miller A.N."/>
            <person name="Grigoriev I.V."/>
            <person name="Debuchy R."/>
            <person name="Gladieux P."/>
            <person name="Thoren M.H."/>
            <person name="Johannesson H."/>
        </authorList>
    </citation>
    <scope>NUCLEOTIDE SEQUENCE</scope>
    <source>
        <strain evidence="2">PSN243</strain>
    </source>
</reference>
<dbReference type="AlphaFoldDB" id="A0AAV9GQF1"/>
<evidence type="ECO:0000256" key="1">
    <source>
        <dbReference type="SAM" id="SignalP"/>
    </source>
</evidence>
<name>A0AAV9GQF1_9PEZI</name>
<feature type="signal peptide" evidence="1">
    <location>
        <begin position="1"/>
        <end position="20"/>
    </location>
</feature>
<dbReference type="EMBL" id="MU865932">
    <property type="protein sequence ID" value="KAK4450566.1"/>
    <property type="molecule type" value="Genomic_DNA"/>
</dbReference>
<accession>A0AAV9GQF1</accession>
<organism evidence="2 3">
    <name type="scientific">Podospora aff. communis PSN243</name>
    <dbReference type="NCBI Taxonomy" id="3040156"/>
    <lineage>
        <taxon>Eukaryota</taxon>
        <taxon>Fungi</taxon>
        <taxon>Dikarya</taxon>
        <taxon>Ascomycota</taxon>
        <taxon>Pezizomycotina</taxon>
        <taxon>Sordariomycetes</taxon>
        <taxon>Sordariomycetidae</taxon>
        <taxon>Sordariales</taxon>
        <taxon>Podosporaceae</taxon>
        <taxon>Podospora</taxon>
    </lineage>
</organism>
<gene>
    <name evidence="2" type="ORF">QBC34DRAFT_379277</name>
</gene>
<keyword evidence="1" id="KW-0732">Signal</keyword>
<feature type="chain" id="PRO_5043631170" description="Secreted protein" evidence="1">
    <location>
        <begin position="21"/>
        <end position="216"/>
    </location>
</feature>
<evidence type="ECO:0000313" key="2">
    <source>
        <dbReference type="EMBL" id="KAK4450566.1"/>
    </source>
</evidence>